<reference evidence="1 2" key="1">
    <citation type="submission" date="2018-11" db="EMBL/GenBank/DDBJ databases">
        <authorList>
            <consortium name="Pathogen Informatics"/>
        </authorList>
    </citation>
    <scope>NUCLEOTIDE SEQUENCE [LARGE SCALE GENOMIC DNA]</scope>
</reference>
<sequence>MRLFADEGRASWHANLPTIKTAAWELTSRGPISERQILISSEQADQNWLLPDDQKANTPASASIAAAAAAAIASLEKKAAK</sequence>
<name>A0A3P7PDA8_DIBLA</name>
<evidence type="ECO:0000313" key="2">
    <source>
        <dbReference type="Proteomes" id="UP000281553"/>
    </source>
</evidence>
<dbReference type="Proteomes" id="UP000281553">
    <property type="component" value="Unassembled WGS sequence"/>
</dbReference>
<gene>
    <name evidence="1" type="ORF">DILT_LOCUS18970</name>
</gene>
<dbReference type="AlphaFoldDB" id="A0A3P7PDA8"/>
<organism evidence="1 2">
    <name type="scientific">Dibothriocephalus latus</name>
    <name type="common">Fish tapeworm</name>
    <name type="synonym">Diphyllobothrium latum</name>
    <dbReference type="NCBI Taxonomy" id="60516"/>
    <lineage>
        <taxon>Eukaryota</taxon>
        <taxon>Metazoa</taxon>
        <taxon>Spiralia</taxon>
        <taxon>Lophotrochozoa</taxon>
        <taxon>Platyhelminthes</taxon>
        <taxon>Cestoda</taxon>
        <taxon>Eucestoda</taxon>
        <taxon>Diphyllobothriidea</taxon>
        <taxon>Diphyllobothriidae</taxon>
        <taxon>Dibothriocephalus</taxon>
    </lineage>
</organism>
<accession>A0A3P7PDA8</accession>
<proteinExistence type="predicted"/>
<evidence type="ECO:0000313" key="1">
    <source>
        <dbReference type="EMBL" id="VDN43027.1"/>
    </source>
</evidence>
<feature type="non-terminal residue" evidence="1">
    <location>
        <position position="81"/>
    </location>
</feature>
<protein>
    <submittedName>
        <fullName evidence="1">Uncharacterized protein</fullName>
    </submittedName>
</protein>
<dbReference type="EMBL" id="UYRU01106459">
    <property type="protein sequence ID" value="VDN43027.1"/>
    <property type="molecule type" value="Genomic_DNA"/>
</dbReference>
<keyword evidence="2" id="KW-1185">Reference proteome</keyword>